<dbReference type="EMBL" id="SWNS01000004">
    <property type="protein sequence ID" value="NFD87598.1"/>
    <property type="molecule type" value="Genomic_DNA"/>
</dbReference>
<feature type="coiled-coil region" evidence="1">
    <location>
        <begin position="473"/>
        <end position="521"/>
    </location>
</feature>
<dbReference type="EMBL" id="SXDK01000004">
    <property type="protein sequence ID" value="NFU59491.1"/>
    <property type="molecule type" value="Genomic_DNA"/>
</dbReference>
<dbReference type="Pfam" id="PF24049">
    <property type="entry name" value="YOMG_N"/>
    <property type="match status" value="1"/>
</dbReference>
<evidence type="ECO:0000313" key="4">
    <source>
        <dbReference type="EMBL" id="NFU59491.1"/>
    </source>
</evidence>
<evidence type="ECO:0000313" key="3">
    <source>
        <dbReference type="EMBL" id="NFD87598.1"/>
    </source>
</evidence>
<reference evidence="3" key="1">
    <citation type="submission" date="2019-04" db="EMBL/GenBank/DDBJ databases">
        <title>Genome sequencing of Clostridium botulinum Groups I-IV and Clostridium butyricum.</title>
        <authorList>
            <person name="Brunt J."/>
            <person name="Van Vliet A.H.M."/>
            <person name="Stringer S.C."/>
            <person name="Carter A.T."/>
            <person name="Peck M.W."/>
        </authorList>
    </citation>
    <scope>NUCLEOTIDE SEQUENCE</scope>
    <source>
        <strain evidence="4">7221C</strain>
        <strain evidence="3">Colworth BL165</strain>
    </source>
</reference>
<feature type="domain" description="YOMG-like N-terminal" evidence="2">
    <location>
        <begin position="40"/>
        <end position="122"/>
    </location>
</feature>
<organism evidence="3">
    <name type="scientific">Clostridium botulinum</name>
    <dbReference type="NCBI Taxonomy" id="1491"/>
    <lineage>
        <taxon>Bacteria</taxon>
        <taxon>Bacillati</taxon>
        <taxon>Bacillota</taxon>
        <taxon>Clostridia</taxon>
        <taxon>Eubacteriales</taxon>
        <taxon>Clostridiaceae</taxon>
        <taxon>Clostridium</taxon>
    </lineage>
</organism>
<name>A0A6G4D9J5_CLOBO</name>
<dbReference type="Proteomes" id="UP000785180">
    <property type="component" value="Unassembled WGS sequence"/>
</dbReference>
<sequence>MSKIYFNGKLITKEESDKLLNLGYIDLDKDNARESLEIILCKPNGEELAILDEAYNIIINQYINAVDELEFDLPFYINSQYEQIKNYNWDETRDHLFLKVNNKIMFVINSVSDIASEFNTKHIHAYSREFLLTKRYLPKLQGTRQLYKDGHETSICNIKYSLDSNTWNNYNKPFEIQEGKNVFIKLYDHFGNLLNEYVWNAGNKYQQFEGLDVTYKVSDVFNKKINVEMKIVSETGEGLLNLLEQETSWTIGYIDPEVREDRSKGQNHRKYRTFDIKNGVWLEIIYKKIIDMFQCIVDVDTINQKFNIYSIDNFCRNKGLYISKENYLKQIKKETINDEVITRLRVYGNKNLSIASVNPLGTEYIEDYSYYRNSKYMSYDLLDALDKYDNLLKNEYPKFYNYLQELKTFEEKEIEINNQIVDLNMNKTQKEDVKDVEIQHATHHVQYSESTGDGVHTEDGIDIDFSDIHAFDLTEYNKKIEEVDKQIKDKEKELKSVHKYIDNKKKDIETLRRKLAKENNFTKTQLNVLDNFVKEGVWENKNYDNANDLYEAGLKASKKLSKPSIKFEIEMVDFLNIVECQKDWDKVNIGDIVNIYYDDFDLYVEAKIVKISHGIDKGDLQLTISNKKELDDDIKYISDIAKMANDANNTIDMFKHKWDLSGKNTDLISKIMNNALDSSKNRVLSARNQNIRIDERGIQMKDMFDDKEQLRMVNNCIAMTKDGWDSCSLAITPSGICAEQIYGKVIGSNKLIITNMNDKGESSFLVDGSHMKAINMDLSLVRKNLLNRIYMNPEVGFKIQKRDDKVSDWRDLLWLDMDGEIYAKSFHVINTNTELNDKGLAVDNGKIKIVNENGQDAIYCDENGDMRLDGRLRVTRHLEQWKAKNKWDLEPEENRVILLDAYKDKEKGGKLLVNDWNGNTNVFLGSPPSNKYSGGFMKIFSGINADKISKGFITENDNSRERLELGILKNEDTGIINIKNKNTKNIVSLLGNDKNGEIIINNNDENPIISLLGNDKSGEVIINNNYKNPLISLTGNTEGGIIRVNGQEKNSINVFLGAIEKDKSYEGGHLKLYNKESNKQRVFLGIRKIDDAGSLELYADNKKKNVLISARDNENKWQSSGVVKLFNTKGDPSITLTADTNKNPMERQGISQMVFGEDVKNPRLALYSGNGEYGSYIQMGDKRGRPQMFIGNVSKEETPGGCQVWYANMGEFNETHDKKRVQIYVNNDSNAQIDFWDTTQTDALKALACIKTGEGQLEIHHMSGRQITFTKDGKILFD</sequence>
<protein>
    <recommendedName>
        <fullName evidence="2">YOMG-like N-terminal domain-containing protein</fullName>
    </recommendedName>
</protein>
<evidence type="ECO:0000256" key="1">
    <source>
        <dbReference type="SAM" id="Coils"/>
    </source>
</evidence>
<gene>
    <name evidence="3" type="ORF">FCV13_06110</name>
    <name evidence="4" type="ORF">FDF67_04590</name>
</gene>
<proteinExistence type="predicted"/>
<dbReference type="AlphaFoldDB" id="A0A6G4D9J5"/>
<accession>A0A6G4D9J5</accession>
<dbReference type="InterPro" id="IPR057796">
    <property type="entry name" value="YOMG-like_N"/>
</dbReference>
<evidence type="ECO:0000259" key="2">
    <source>
        <dbReference type="Pfam" id="PF24049"/>
    </source>
</evidence>
<comment type="caution">
    <text evidence="3">The sequence shown here is derived from an EMBL/GenBank/DDBJ whole genome shotgun (WGS) entry which is preliminary data.</text>
</comment>
<keyword evidence="1" id="KW-0175">Coiled coil</keyword>